<proteinExistence type="predicted"/>
<dbReference type="OrthoDB" id="101429at2759"/>
<dbReference type="AlphaFoldDB" id="A0A329RDM3"/>
<evidence type="ECO:0000313" key="2">
    <source>
        <dbReference type="EMBL" id="KAG2936577.1"/>
    </source>
</evidence>
<evidence type="ECO:0000313" key="3">
    <source>
        <dbReference type="EMBL" id="KAG2984228.1"/>
    </source>
</evidence>
<dbReference type="Proteomes" id="UP000736787">
    <property type="component" value="Unassembled WGS sequence"/>
</dbReference>
<sequence>MPQAAKSGATVWDEKDEEAAASFRTILNRYVRSKIRHQVKKRNKQWHVPRSRKRRDLAKCVITISGIAIYYAKTVKAVQFKNLFISPEV</sequence>
<gene>
    <name evidence="5" type="ORF">PC110_g21582</name>
    <name evidence="1" type="ORF">PC113_g6366</name>
    <name evidence="2" type="ORF">PC117_g11994</name>
    <name evidence="3" type="ORF">PC118_g8991</name>
    <name evidence="4" type="ORF">PC129_g19339</name>
</gene>
<dbReference type="Proteomes" id="UP000735874">
    <property type="component" value="Unassembled WGS sequence"/>
</dbReference>
<dbReference type="Proteomes" id="UP000251314">
    <property type="component" value="Unassembled WGS sequence"/>
</dbReference>
<evidence type="ECO:0000313" key="1">
    <source>
        <dbReference type="EMBL" id="KAG2862390.1"/>
    </source>
</evidence>
<comment type="caution">
    <text evidence="5">The sequence shown here is derived from an EMBL/GenBank/DDBJ whole genome shotgun (WGS) entry which is preliminary data.</text>
</comment>
<dbReference type="VEuPathDB" id="FungiDB:PC110_g21582"/>
<dbReference type="EMBL" id="RCMK01000321">
    <property type="protein sequence ID" value="KAG2936577.1"/>
    <property type="molecule type" value="Genomic_DNA"/>
</dbReference>
<protein>
    <submittedName>
        <fullName evidence="5">Uncharacterized protein</fullName>
    </submittedName>
</protein>
<keyword evidence="6" id="KW-1185">Reference proteome</keyword>
<reference evidence="5 6" key="1">
    <citation type="submission" date="2018-01" db="EMBL/GenBank/DDBJ databases">
        <title>Draft genome of the strawberry crown rot pathogen Phytophthora cactorum.</title>
        <authorList>
            <person name="Armitage A.D."/>
            <person name="Lysoe E."/>
            <person name="Nellist C.F."/>
            <person name="Harrison R.J."/>
            <person name="Brurberg M.B."/>
        </authorList>
    </citation>
    <scope>NUCLEOTIDE SEQUENCE [LARGE SCALE GENOMIC DNA]</scope>
    <source>
        <strain evidence="5 6">10300</strain>
    </source>
</reference>
<dbReference type="EMBL" id="RCML01000238">
    <property type="protein sequence ID" value="KAG2984228.1"/>
    <property type="molecule type" value="Genomic_DNA"/>
</dbReference>
<dbReference type="EMBL" id="RCMV01001230">
    <property type="protein sequence ID" value="KAG3209641.1"/>
    <property type="molecule type" value="Genomic_DNA"/>
</dbReference>
<evidence type="ECO:0000313" key="6">
    <source>
        <dbReference type="Proteomes" id="UP000251314"/>
    </source>
</evidence>
<reference evidence="1" key="2">
    <citation type="submission" date="2018-10" db="EMBL/GenBank/DDBJ databases">
        <title>Effector identification in a new, highly contiguous assembly of the strawberry crown rot pathogen Phytophthora cactorum.</title>
        <authorList>
            <person name="Armitage A.D."/>
            <person name="Nellist C.F."/>
            <person name="Bates H."/>
            <person name="Vickerstaff R.J."/>
            <person name="Harrison R.J."/>
        </authorList>
    </citation>
    <scope>NUCLEOTIDE SEQUENCE</scope>
    <source>
        <strain evidence="1">15-7</strain>
        <strain evidence="2">4040</strain>
        <strain evidence="3">P415</strain>
        <strain evidence="4">P421</strain>
    </source>
</reference>
<dbReference type="Proteomes" id="UP000760860">
    <property type="component" value="Unassembled WGS sequence"/>
</dbReference>
<accession>A0A329RDM3</accession>
<dbReference type="Proteomes" id="UP000697107">
    <property type="component" value="Unassembled WGS sequence"/>
</dbReference>
<evidence type="ECO:0000313" key="5">
    <source>
        <dbReference type="EMBL" id="RAW21976.1"/>
    </source>
</evidence>
<evidence type="ECO:0000313" key="4">
    <source>
        <dbReference type="EMBL" id="KAG3209641.1"/>
    </source>
</evidence>
<dbReference type="STRING" id="29920.A0A329RDM3"/>
<dbReference type="EMBL" id="MJFZ01001478">
    <property type="protein sequence ID" value="RAW21976.1"/>
    <property type="molecule type" value="Genomic_DNA"/>
</dbReference>
<name>A0A329RDM3_9STRA</name>
<dbReference type="EMBL" id="RCMG01000130">
    <property type="protein sequence ID" value="KAG2862390.1"/>
    <property type="molecule type" value="Genomic_DNA"/>
</dbReference>
<organism evidence="5 6">
    <name type="scientific">Phytophthora cactorum</name>
    <dbReference type="NCBI Taxonomy" id="29920"/>
    <lineage>
        <taxon>Eukaryota</taxon>
        <taxon>Sar</taxon>
        <taxon>Stramenopiles</taxon>
        <taxon>Oomycota</taxon>
        <taxon>Peronosporomycetes</taxon>
        <taxon>Peronosporales</taxon>
        <taxon>Peronosporaceae</taxon>
        <taxon>Phytophthora</taxon>
    </lineage>
</organism>